<organism evidence="1 2">
    <name type="scientific">Allacma fusca</name>
    <dbReference type="NCBI Taxonomy" id="39272"/>
    <lineage>
        <taxon>Eukaryota</taxon>
        <taxon>Metazoa</taxon>
        <taxon>Ecdysozoa</taxon>
        <taxon>Arthropoda</taxon>
        <taxon>Hexapoda</taxon>
        <taxon>Collembola</taxon>
        <taxon>Symphypleona</taxon>
        <taxon>Sminthuridae</taxon>
        <taxon>Allacma</taxon>
    </lineage>
</organism>
<reference evidence="1" key="1">
    <citation type="submission" date="2021-06" db="EMBL/GenBank/DDBJ databases">
        <authorList>
            <person name="Hodson N. C."/>
            <person name="Mongue J. A."/>
            <person name="Jaron S. K."/>
        </authorList>
    </citation>
    <scope>NUCLEOTIDE SEQUENCE</scope>
</reference>
<keyword evidence="2" id="KW-1185">Reference proteome</keyword>
<dbReference type="AlphaFoldDB" id="A0A8J2L8X6"/>
<proteinExistence type="predicted"/>
<protein>
    <submittedName>
        <fullName evidence="1">Uncharacterized protein</fullName>
    </submittedName>
</protein>
<feature type="non-terminal residue" evidence="1">
    <location>
        <position position="1"/>
    </location>
</feature>
<gene>
    <name evidence="1" type="ORF">AFUS01_LOCUS37437</name>
</gene>
<evidence type="ECO:0000313" key="1">
    <source>
        <dbReference type="EMBL" id="CAG7827448.1"/>
    </source>
</evidence>
<dbReference type="Proteomes" id="UP000708208">
    <property type="component" value="Unassembled WGS sequence"/>
</dbReference>
<evidence type="ECO:0000313" key="2">
    <source>
        <dbReference type="Proteomes" id="UP000708208"/>
    </source>
</evidence>
<comment type="caution">
    <text evidence="1">The sequence shown here is derived from an EMBL/GenBank/DDBJ whole genome shotgun (WGS) entry which is preliminary data.</text>
</comment>
<name>A0A8J2L8X6_9HEXA</name>
<dbReference type="EMBL" id="CAJVCH010543536">
    <property type="protein sequence ID" value="CAG7827448.1"/>
    <property type="molecule type" value="Genomic_DNA"/>
</dbReference>
<sequence>FSFRFISVFRKRACDMMEGQDVPMHESRMPTGCKILH</sequence>
<accession>A0A8J2L8X6</accession>